<sequence length="247" mass="27634">MTEMNRGVTPDIHIGKNGPEQCPAKIKCRLEDENGNPDQHFFSMEEAHKEHLKREQGDNPVIPEPIGGVRGRQDPSTSGELDAKIANLKDRMRDAKRIKAEYEHLIDLELRSGSSRGSREVTSLIKGVETVNKEIRTLRKELDLVSEARQGAQAKADPVAVDYDESIATVDAEIRSLKDRLKLAQRFKDEHARLISMESSVRGGRPSKTLVILDGNTPRVDKLIGELTKDLSRAAESREKLMKSHKA</sequence>
<evidence type="ECO:0000313" key="2">
    <source>
        <dbReference type="EMBL" id="TXG75815.1"/>
    </source>
</evidence>
<accession>A0A5C7J2S7</accession>
<evidence type="ECO:0000256" key="1">
    <source>
        <dbReference type="SAM" id="MobiDB-lite"/>
    </source>
</evidence>
<gene>
    <name evidence="2" type="ORF">E6Q11_06545</name>
</gene>
<reference evidence="2 3" key="1">
    <citation type="submission" date="2018-09" db="EMBL/GenBank/DDBJ databases">
        <title>Metagenome Assembled Genomes from an Advanced Water Purification Facility.</title>
        <authorList>
            <person name="Stamps B.W."/>
            <person name="Spear J.R."/>
        </authorList>
    </citation>
    <scope>NUCLEOTIDE SEQUENCE [LARGE SCALE GENOMIC DNA]</scope>
    <source>
        <strain evidence="2">Bin_63_2</strain>
    </source>
</reference>
<proteinExistence type="predicted"/>
<feature type="region of interest" description="Disordered" evidence="1">
    <location>
        <begin position="48"/>
        <end position="81"/>
    </location>
</feature>
<dbReference type="EMBL" id="SSDS01000103">
    <property type="protein sequence ID" value="TXG75815.1"/>
    <property type="molecule type" value="Genomic_DNA"/>
</dbReference>
<comment type="caution">
    <text evidence="2">The sequence shown here is derived from an EMBL/GenBank/DDBJ whole genome shotgun (WGS) entry which is preliminary data.</text>
</comment>
<protein>
    <submittedName>
        <fullName evidence="2">Uncharacterized protein</fullName>
    </submittedName>
</protein>
<feature type="compositionally biased region" description="Basic and acidic residues" evidence="1">
    <location>
        <begin position="48"/>
        <end position="57"/>
    </location>
</feature>
<name>A0A5C7J2S7_9BACT</name>
<organism evidence="2 3">
    <name type="scientific">Candidatus Dojkabacteria bacterium</name>
    <dbReference type="NCBI Taxonomy" id="2099670"/>
    <lineage>
        <taxon>Bacteria</taxon>
        <taxon>Candidatus Dojkabacteria</taxon>
    </lineage>
</organism>
<feature type="region of interest" description="Disordered" evidence="1">
    <location>
        <begin position="1"/>
        <end position="22"/>
    </location>
</feature>
<dbReference type="Gene3D" id="1.10.287.1490">
    <property type="match status" value="1"/>
</dbReference>
<evidence type="ECO:0000313" key="3">
    <source>
        <dbReference type="Proteomes" id="UP000321026"/>
    </source>
</evidence>
<dbReference type="Proteomes" id="UP000321026">
    <property type="component" value="Unassembled WGS sequence"/>
</dbReference>
<dbReference type="AlphaFoldDB" id="A0A5C7J2S7"/>